<dbReference type="SUPFAM" id="SSF56672">
    <property type="entry name" value="DNA/RNA polymerases"/>
    <property type="match status" value="1"/>
</dbReference>
<feature type="non-terminal residue" evidence="2">
    <location>
        <position position="1"/>
    </location>
</feature>
<gene>
    <name evidence="2" type="ORF">NDU88_001266</name>
</gene>
<accession>A0AAV7P644</accession>
<comment type="caution">
    <text evidence="2">The sequence shown here is derived from an EMBL/GenBank/DDBJ whole genome shotgun (WGS) entry which is preliminary data.</text>
</comment>
<dbReference type="Pfam" id="PF00078">
    <property type="entry name" value="RVT_1"/>
    <property type="match status" value="1"/>
</dbReference>
<proteinExistence type="predicted"/>
<dbReference type="InterPro" id="IPR000477">
    <property type="entry name" value="RT_dom"/>
</dbReference>
<dbReference type="EMBL" id="JANPWB010000011">
    <property type="protein sequence ID" value="KAJ1122782.1"/>
    <property type="molecule type" value="Genomic_DNA"/>
</dbReference>
<feature type="domain" description="Reverse transcriptase" evidence="1">
    <location>
        <begin position="21"/>
        <end position="104"/>
    </location>
</feature>
<dbReference type="Proteomes" id="UP001066276">
    <property type="component" value="Chromosome 7"/>
</dbReference>
<evidence type="ECO:0000313" key="3">
    <source>
        <dbReference type="Proteomes" id="UP001066276"/>
    </source>
</evidence>
<reference evidence="2" key="1">
    <citation type="journal article" date="2022" name="bioRxiv">
        <title>Sequencing and chromosome-scale assembly of the giantPleurodeles waltlgenome.</title>
        <authorList>
            <person name="Brown T."/>
            <person name="Elewa A."/>
            <person name="Iarovenko S."/>
            <person name="Subramanian E."/>
            <person name="Araus A.J."/>
            <person name="Petzold A."/>
            <person name="Susuki M."/>
            <person name="Suzuki K.-i.T."/>
            <person name="Hayashi T."/>
            <person name="Toyoda A."/>
            <person name="Oliveira C."/>
            <person name="Osipova E."/>
            <person name="Leigh N.D."/>
            <person name="Simon A."/>
            <person name="Yun M.H."/>
        </authorList>
    </citation>
    <scope>NUCLEOTIDE SEQUENCE</scope>
    <source>
        <strain evidence="2">20211129_DDA</strain>
        <tissue evidence="2">Liver</tissue>
    </source>
</reference>
<protein>
    <recommendedName>
        <fullName evidence="1">Reverse transcriptase domain-containing protein</fullName>
    </recommendedName>
</protein>
<feature type="non-terminal residue" evidence="2">
    <location>
        <position position="104"/>
    </location>
</feature>
<dbReference type="PANTHER" id="PTHR19446">
    <property type="entry name" value="REVERSE TRANSCRIPTASES"/>
    <property type="match status" value="1"/>
</dbReference>
<dbReference type="InterPro" id="IPR043502">
    <property type="entry name" value="DNA/RNA_pol_sf"/>
</dbReference>
<sequence length="104" mass="11248">DQGLLPETTREAIIVPLLKPGKDPTGMGAYRPLSMLNLDYKILSKALATRLLPLMPSFIHPDQAGFIPGRNTAGNIRRLFSVMNGITSSTESPGILAVDIEKAF</sequence>
<organism evidence="2 3">
    <name type="scientific">Pleurodeles waltl</name>
    <name type="common">Iberian ribbed newt</name>
    <dbReference type="NCBI Taxonomy" id="8319"/>
    <lineage>
        <taxon>Eukaryota</taxon>
        <taxon>Metazoa</taxon>
        <taxon>Chordata</taxon>
        <taxon>Craniata</taxon>
        <taxon>Vertebrata</taxon>
        <taxon>Euteleostomi</taxon>
        <taxon>Amphibia</taxon>
        <taxon>Batrachia</taxon>
        <taxon>Caudata</taxon>
        <taxon>Salamandroidea</taxon>
        <taxon>Salamandridae</taxon>
        <taxon>Pleurodelinae</taxon>
        <taxon>Pleurodeles</taxon>
    </lineage>
</organism>
<dbReference type="AlphaFoldDB" id="A0AAV7P644"/>
<name>A0AAV7P644_PLEWA</name>
<evidence type="ECO:0000259" key="1">
    <source>
        <dbReference type="Pfam" id="PF00078"/>
    </source>
</evidence>
<evidence type="ECO:0000313" key="2">
    <source>
        <dbReference type="EMBL" id="KAJ1122782.1"/>
    </source>
</evidence>
<keyword evidence="3" id="KW-1185">Reference proteome</keyword>